<keyword evidence="3 6" id="KW-0812">Transmembrane</keyword>
<evidence type="ECO:0000256" key="1">
    <source>
        <dbReference type="ARBA" id="ARBA00004651"/>
    </source>
</evidence>
<keyword evidence="4 6" id="KW-1133">Transmembrane helix</keyword>
<proteinExistence type="predicted"/>
<dbReference type="Pfam" id="PF00924">
    <property type="entry name" value="MS_channel_2nd"/>
    <property type="match status" value="1"/>
</dbReference>
<dbReference type="Gene3D" id="2.30.30.60">
    <property type="match status" value="1"/>
</dbReference>
<evidence type="ECO:0000256" key="2">
    <source>
        <dbReference type="ARBA" id="ARBA00022475"/>
    </source>
</evidence>
<dbReference type="PANTHER" id="PTHR30566">
    <property type="entry name" value="YNAI-RELATED MECHANOSENSITIVE ION CHANNEL"/>
    <property type="match status" value="1"/>
</dbReference>
<evidence type="ECO:0000259" key="7">
    <source>
        <dbReference type="Pfam" id="PF00924"/>
    </source>
</evidence>
<reference evidence="8 9" key="1">
    <citation type="submission" date="2021-01" db="EMBL/GenBank/DDBJ databases">
        <title>Draft genome sequence of Micromonospora sp. strain STR1s_6.</title>
        <authorList>
            <person name="Karlyshev A."/>
            <person name="Jawad R."/>
        </authorList>
    </citation>
    <scope>NUCLEOTIDE SEQUENCE [LARGE SCALE GENOMIC DNA]</scope>
    <source>
        <strain evidence="8 9">STR1S-6</strain>
    </source>
</reference>
<feature type="domain" description="Mechanosensitive ion channel MscS" evidence="7">
    <location>
        <begin position="127"/>
        <end position="168"/>
    </location>
</feature>
<dbReference type="SUPFAM" id="SSF50182">
    <property type="entry name" value="Sm-like ribonucleoproteins"/>
    <property type="match status" value="1"/>
</dbReference>
<gene>
    <name evidence="8" type="ORF">JM949_06855</name>
</gene>
<evidence type="ECO:0000256" key="6">
    <source>
        <dbReference type="SAM" id="Phobius"/>
    </source>
</evidence>
<dbReference type="EMBL" id="JAEVHL010000018">
    <property type="protein sequence ID" value="MBM0275193.1"/>
    <property type="molecule type" value="Genomic_DNA"/>
</dbReference>
<comment type="caution">
    <text evidence="8">The sequence shown here is derived from an EMBL/GenBank/DDBJ whole genome shotgun (WGS) entry which is preliminary data.</text>
</comment>
<comment type="subcellular location">
    <subcellularLocation>
        <location evidence="1">Cell membrane</location>
        <topology evidence="1">Multi-pass membrane protein</topology>
    </subcellularLocation>
</comment>
<dbReference type="InterPro" id="IPR023408">
    <property type="entry name" value="MscS_beta-dom_sf"/>
</dbReference>
<name>A0ABS1YCR4_9ACTN</name>
<protein>
    <submittedName>
        <fullName evidence="8">Mechanosensitive ion channel family protein</fullName>
    </submittedName>
</protein>
<sequence length="338" mass="37934">MRDSTVSCCIWWKRRDGPPSADRRGRWASSMERFLEAFWDTSSVSGRLVTSVVLVVLAVVIAPVAGRLATLRVSDTTNRYYLRKAVHYLTVVALLLALALLWRPFAGRIGLVVGLLGVGLALALQEVIGAFAGWIAILTGRQFRVGDRIQMCEVRGDVLDITPLRTRILESGSSTDPESWIRGRQYTGRVVSLSNRFVFCTPVYNSSTVLDHLWDELTFPIPYQADWHLAERILCEEAQNISSTAEARHAIAQMRHRYPVAEAEVDARVFVRATPNWVELSARFVVPVRAARQVKDQVTRRVLDRFAENGIRVASATQDITVHTPEAPEAVINRADRR</sequence>
<dbReference type="RefSeq" id="WP_203147587.1">
    <property type="nucleotide sequence ID" value="NZ_JAEVHL010000018.1"/>
</dbReference>
<dbReference type="Gene3D" id="3.30.70.100">
    <property type="match status" value="1"/>
</dbReference>
<feature type="transmembrane region" description="Helical" evidence="6">
    <location>
        <begin position="86"/>
        <end position="105"/>
    </location>
</feature>
<dbReference type="InterPro" id="IPR011066">
    <property type="entry name" value="MscS_channel_C_sf"/>
</dbReference>
<evidence type="ECO:0000313" key="9">
    <source>
        <dbReference type="Proteomes" id="UP000622245"/>
    </source>
</evidence>
<dbReference type="Proteomes" id="UP000622245">
    <property type="component" value="Unassembled WGS sequence"/>
</dbReference>
<feature type="transmembrane region" description="Helical" evidence="6">
    <location>
        <begin position="44"/>
        <end position="65"/>
    </location>
</feature>
<keyword evidence="2" id="KW-1003">Cell membrane</keyword>
<feature type="transmembrane region" description="Helical" evidence="6">
    <location>
        <begin position="111"/>
        <end position="138"/>
    </location>
</feature>
<keyword evidence="5 6" id="KW-0472">Membrane</keyword>
<dbReference type="InterPro" id="IPR006685">
    <property type="entry name" value="MscS_channel_2nd"/>
</dbReference>
<accession>A0ABS1YCR4</accession>
<organism evidence="8 9">
    <name type="scientific">Micromonospora tarensis</name>
    <dbReference type="NCBI Taxonomy" id="2806100"/>
    <lineage>
        <taxon>Bacteria</taxon>
        <taxon>Bacillati</taxon>
        <taxon>Actinomycetota</taxon>
        <taxon>Actinomycetes</taxon>
        <taxon>Micromonosporales</taxon>
        <taxon>Micromonosporaceae</taxon>
        <taxon>Micromonospora</taxon>
    </lineage>
</organism>
<dbReference type="PANTHER" id="PTHR30566:SF5">
    <property type="entry name" value="MECHANOSENSITIVE ION CHANNEL PROTEIN 1, MITOCHONDRIAL-RELATED"/>
    <property type="match status" value="1"/>
</dbReference>
<keyword evidence="9" id="KW-1185">Reference proteome</keyword>
<dbReference type="InterPro" id="IPR010920">
    <property type="entry name" value="LSM_dom_sf"/>
</dbReference>
<evidence type="ECO:0000256" key="4">
    <source>
        <dbReference type="ARBA" id="ARBA00022989"/>
    </source>
</evidence>
<dbReference type="SUPFAM" id="SSF82689">
    <property type="entry name" value="Mechanosensitive channel protein MscS (YggB), C-terminal domain"/>
    <property type="match status" value="1"/>
</dbReference>
<evidence type="ECO:0000313" key="8">
    <source>
        <dbReference type="EMBL" id="MBM0275193.1"/>
    </source>
</evidence>
<evidence type="ECO:0000256" key="5">
    <source>
        <dbReference type="ARBA" id="ARBA00023136"/>
    </source>
</evidence>
<evidence type="ECO:0000256" key="3">
    <source>
        <dbReference type="ARBA" id="ARBA00022692"/>
    </source>
</evidence>